<comment type="caution">
    <text evidence="1">The sequence shown here is derived from an EMBL/GenBank/DDBJ whole genome shotgun (WGS) entry which is preliminary data.</text>
</comment>
<dbReference type="InterPro" id="IPR029044">
    <property type="entry name" value="Nucleotide-diphossugar_trans"/>
</dbReference>
<proteinExistence type="predicted"/>
<dbReference type="OrthoDB" id="7322124at2"/>
<organism evidence="1 2">
    <name type="scientific">Teichococcus rhizosphaerae</name>
    <dbReference type="NCBI Taxonomy" id="1335062"/>
    <lineage>
        <taxon>Bacteria</taxon>
        <taxon>Pseudomonadati</taxon>
        <taxon>Pseudomonadota</taxon>
        <taxon>Alphaproteobacteria</taxon>
        <taxon>Acetobacterales</taxon>
        <taxon>Roseomonadaceae</taxon>
        <taxon>Roseomonas</taxon>
    </lineage>
</organism>
<name>A0A2C6Y3S8_9PROT</name>
<dbReference type="EMBL" id="PDNU01000010">
    <property type="protein sequence ID" value="PHK95462.1"/>
    <property type="molecule type" value="Genomic_DNA"/>
</dbReference>
<keyword evidence="2" id="KW-1185">Reference proteome</keyword>
<dbReference type="SUPFAM" id="SSF53448">
    <property type="entry name" value="Nucleotide-diphospho-sugar transferases"/>
    <property type="match status" value="1"/>
</dbReference>
<gene>
    <name evidence="1" type="ORF">CR162_08220</name>
</gene>
<dbReference type="Proteomes" id="UP000223527">
    <property type="component" value="Unassembled WGS sequence"/>
</dbReference>
<evidence type="ECO:0008006" key="3">
    <source>
        <dbReference type="Google" id="ProtNLM"/>
    </source>
</evidence>
<reference evidence="1 2" key="1">
    <citation type="submission" date="2017-10" db="EMBL/GenBank/DDBJ databases">
        <authorList>
            <person name="Banno H."/>
            <person name="Chua N.-H."/>
        </authorList>
    </citation>
    <scope>NUCLEOTIDE SEQUENCE [LARGE SCALE GENOMIC DNA]</scope>
    <source>
        <strain evidence="1 2">YW11</strain>
    </source>
</reference>
<sequence>MTEFVVSAREDLYRLKRMRGLSRVVIHTQRLVYRNLMMHALKYGVWALEPGGTLLVRDRSPNVFDLWPRFVSFKLIRQWTYKALARDAAPVRLDAAAGEIELVRTRPHTPPGWSAGVVFSGQAAELPRLRECLDALLRQPELLAENGGEIMVSGPAAAAGCLEGYPQVRYHVHEMPPGPRVMICGKKNALIRALRGPRVAVMHSRIVLAPDTLRHVPPEFEIITPRVLSQGAAGMEDYLSLGVHDSGMPGHAPRLTPSSLRRATPERYLDLYEQGYPYVDGGLFMLRKDVHDRCPLNEDVAWDEAEDLEWCNRALAAGLLIDLAPEASAVSAVGKLRSLPLPPRVMRWVRDAKFAAYAGRHRLRDRAERWLGRR</sequence>
<evidence type="ECO:0000313" key="1">
    <source>
        <dbReference type="EMBL" id="PHK95462.1"/>
    </source>
</evidence>
<accession>A0A2C6Y3S8</accession>
<dbReference type="RefSeq" id="WP_099095058.1">
    <property type="nucleotide sequence ID" value="NZ_PDNU01000010.1"/>
</dbReference>
<protein>
    <recommendedName>
        <fullName evidence="3">Glycosyltransferase</fullName>
    </recommendedName>
</protein>
<dbReference type="AlphaFoldDB" id="A0A2C6Y3S8"/>
<evidence type="ECO:0000313" key="2">
    <source>
        <dbReference type="Proteomes" id="UP000223527"/>
    </source>
</evidence>
<dbReference type="CDD" id="cd00761">
    <property type="entry name" value="Glyco_tranf_GTA_type"/>
    <property type="match status" value="1"/>
</dbReference>
<dbReference type="Gene3D" id="3.90.550.10">
    <property type="entry name" value="Spore Coat Polysaccharide Biosynthesis Protein SpsA, Chain A"/>
    <property type="match status" value="1"/>
</dbReference>